<feature type="domain" description="Protein kinase" evidence="12">
    <location>
        <begin position="274"/>
        <end position="577"/>
    </location>
</feature>
<keyword evidence="4 11" id="KW-0732">Signal</keyword>
<keyword evidence="9" id="KW-1015">Disulfide bond</keyword>
<keyword evidence="13" id="KW-0418">Kinase</keyword>
<keyword evidence="5" id="KW-0547">Nucleotide-binding</keyword>
<dbReference type="PANTHER" id="PTHR45927:SF15">
    <property type="entry name" value="SERINE_THREONINE RECEPTOR-LIKE KINASE NFP"/>
    <property type="match status" value="1"/>
</dbReference>
<dbReference type="Pfam" id="PF00069">
    <property type="entry name" value="Pkinase"/>
    <property type="match status" value="1"/>
</dbReference>
<organism evidence="13 14">
    <name type="scientific">Dendrobium catenatum</name>
    <dbReference type="NCBI Taxonomy" id="906689"/>
    <lineage>
        <taxon>Eukaryota</taxon>
        <taxon>Viridiplantae</taxon>
        <taxon>Streptophyta</taxon>
        <taxon>Embryophyta</taxon>
        <taxon>Tracheophyta</taxon>
        <taxon>Spermatophyta</taxon>
        <taxon>Magnoliopsida</taxon>
        <taxon>Liliopsida</taxon>
        <taxon>Asparagales</taxon>
        <taxon>Orchidaceae</taxon>
        <taxon>Epidendroideae</taxon>
        <taxon>Malaxideae</taxon>
        <taxon>Dendrobiinae</taxon>
        <taxon>Dendrobium</taxon>
    </lineage>
</organism>
<dbReference type="Proteomes" id="UP000233837">
    <property type="component" value="Unassembled WGS sequence"/>
</dbReference>
<keyword evidence="8 10" id="KW-0472">Membrane</keyword>
<evidence type="ECO:0000259" key="12">
    <source>
        <dbReference type="PROSITE" id="PS50011"/>
    </source>
</evidence>
<dbReference type="InterPro" id="IPR011009">
    <property type="entry name" value="Kinase-like_dom_sf"/>
</dbReference>
<dbReference type="SUPFAM" id="SSF54106">
    <property type="entry name" value="LysM domain"/>
    <property type="match status" value="1"/>
</dbReference>
<dbReference type="Gene3D" id="3.10.350.10">
    <property type="entry name" value="LysM domain"/>
    <property type="match status" value="1"/>
</dbReference>
<dbReference type="EMBL" id="KZ502679">
    <property type="protein sequence ID" value="PKU74215.1"/>
    <property type="molecule type" value="Genomic_DNA"/>
</dbReference>
<evidence type="ECO:0000256" key="7">
    <source>
        <dbReference type="ARBA" id="ARBA00022989"/>
    </source>
</evidence>
<dbReference type="Gene3D" id="3.30.200.20">
    <property type="entry name" value="Phosphorylase Kinase, domain 1"/>
    <property type="match status" value="1"/>
</dbReference>
<dbReference type="FunFam" id="1.10.510.10:FF:000468">
    <property type="entry name" value="PTI1-like tyrosine-protein kinase 3"/>
    <property type="match status" value="1"/>
</dbReference>
<dbReference type="SMART" id="SM00220">
    <property type="entry name" value="S_TKc"/>
    <property type="match status" value="1"/>
</dbReference>
<gene>
    <name evidence="13" type="primary">LYK4</name>
    <name evidence="13" type="ORF">MA16_Dca021619</name>
</gene>
<dbReference type="Gene3D" id="1.10.510.10">
    <property type="entry name" value="Transferase(Phosphotransferase) domain 1"/>
    <property type="match status" value="1"/>
</dbReference>
<sequence>MEISKPHLCLLLLNSLVFVLLSAADDAQLSHGYNCSSDRSIYPCKSYAFYLAGAESSLLDLASIGDLFGVSRLMIARATNISSPTAALSYGQTLLIPLLCSCISNHSYSPVDYQIRAGDTYYLVSTFQFSNLTSYPAVEDANPLLVPTNLTIGVMVTFPIFCQCPKNRSQFIITYVLQPSDSYASIASRFGSDVQTLIDLNGREGSVQPYSTILIPVSRIPPYSMSSSAPPPSRKRHLNGAVVGLSIALGVMGLFWVVLLLQISRLKKRCSWTRKTDKELGEKKIGGSSEQKPIMDISEWLDRYKLYKIEELREATADFDSNCLICGSVYRGEIGREVYAIKKMKWNAADELKILQKVNHTNLVKLEGFCIDPEPGNCCLVYEYVSNGSLHSWLHGHSRRPHKLDWRSRLRIALDLAHGLQYIHEHTLPRVVHKDIKSSNVLLDSRLRAKIANFGLARSGHNAVTTHIVGTQGYVSPEYITDGIVSTKMDVFAYGVVMLELLTGREAVTEEGRMLWVEAEGWGKGEKLEEWMDEALAVAEEECPVESLVMAMKIAKACLQREPGKRPTMVEVVYALAKADDMSADFSGEGMSVGASGRVVAR</sequence>
<reference evidence="13 14" key="1">
    <citation type="journal article" date="2016" name="Sci. Rep.">
        <title>The Dendrobium catenatum Lindl. genome sequence provides insights into polysaccharide synthase, floral development and adaptive evolution.</title>
        <authorList>
            <person name="Zhang G.Q."/>
            <person name="Xu Q."/>
            <person name="Bian C."/>
            <person name="Tsai W.C."/>
            <person name="Yeh C.M."/>
            <person name="Liu K.W."/>
            <person name="Yoshida K."/>
            <person name="Zhang L.S."/>
            <person name="Chang S.B."/>
            <person name="Chen F."/>
            <person name="Shi Y."/>
            <person name="Su Y.Y."/>
            <person name="Zhang Y.Q."/>
            <person name="Chen L.J."/>
            <person name="Yin Y."/>
            <person name="Lin M."/>
            <person name="Huang H."/>
            <person name="Deng H."/>
            <person name="Wang Z.W."/>
            <person name="Zhu S.L."/>
            <person name="Zhao X."/>
            <person name="Deng C."/>
            <person name="Niu S.C."/>
            <person name="Huang J."/>
            <person name="Wang M."/>
            <person name="Liu G.H."/>
            <person name="Yang H.J."/>
            <person name="Xiao X.J."/>
            <person name="Hsiao Y.Y."/>
            <person name="Wu W.L."/>
            <person name="Chen Y.Y."/>
            <person name="Mitsuda N."/>
            <person name="Ohme-Takagi M."/>
            <person name="Luo Y.B."/>
            <person name="Van de Peer Y."/>
            <person name="Liu Z.J."/>
        </authorList>
    </citation>
    <scope>NUCLEOTIDE SEQUENCE [LARGE SCALE GENOMIC DNA]</scope>
    <source>
        <tissue evidence="13">The whole plant</tissue>
    </source>
</reference>
<feature type="transmembrane region" description="Helical" evidence="10">
    <location>
        <begin position="238"/>
        <end position="261"/>
    </location>
</feature>
<dbReference type="OrthoDB" id="4062651at2759"/>
<evidence type="ECO:0000256" key="10">
    <source>
        <dbReference type="SAM" id="Phobius"/>
    </source>
</evidence>
<keyword evidence="13" id="KW-0675">Receptor</keyword>
<comment type="subcellular location">
    <subcellularLocation>
        <location evidence="1">Cell membrane</location>
        <topology evidence="1">Single-pass membrane protein</topology>
    </subcellularLocation>
</comment>
<dbReference type="PANTHER" id="PTHR45927">
    <property type="entry name" value="LYSM-DOMAIN RECEPTOR-LIKE KINASE-RELATED"/>
    <property type="match status" value="1"/>
</dbReference>
<dbReference type="Pfam" id="PF23457">
    <property type="entry name" value="LysM2_NFP"/>
    <property type="match status" value="1"/>
</dbReference>
<dbReference type="GO" id="GO:0005886">
    <property type="term" value="C:plasma membrane"/>
    <property type="evidence" value="ECO:0007669"/>
    <property type="project" value="UniProtKB-SubCell"/>
</dbReference>
<dbReference type="SMART" id="SM00257">
    <property type="entry name" value="LysM"/>
    <property type="match status" value="2"/>
</dbReference>
<dbReference type="PROSITE" id="PS50011">
    <property type="entry name" value="PROTEIN_KINASE_DOM"/>
    <property type="match status" value="1"/>
</dbReference>
<accession>A0A2I0WEY9</accession>
<dbReference type="InterPro" id="IPR036779">
    <property type="entry name" value="LysM_dom_sf"/>
</dbReference>
<dbReference type="GO" id="GO:0004672">
    <property type="term" value="F:protein kinase activity"/>
    <property type="evidence" value="ECO:0007669"/>
    <property type="project" value="InterPro"/>
</dbReference>
<evidence type="ECO:0000256" key="1">
    <source>
        <dbReference type="ARBA" id="ARBA00004162"/>
    </source>
</evidence>
<evidence type="ECO:0000256" key="3">
    <source>
        <dbReference type="ARBA" id="ARBA00022692"/>
    </source>
</evidence>
<name>A0A2I0WEY9_9ASPA</name>
<evidence type="ECO:0000256" key="8">
    <source>
        <dbReference type="ARBA" id="ARBA00023136"/>
    </source>
</evidence>
<proteinExistence type="predicted"/>
<dbReference type="InterPro" id="IPR018392">
    <property type="entry name" value="LysM"/>
</dbReference>
<evidence type="ECO:0000256" key="4">
    <source>
        <dbReference type="ARBA" id="ARBA00022729"/>
    </source>
</evidence>
<feature type="signal peptide" evidence="11">
    <location>
        <begin position="1"/>
        <end position="24"/>
    </location>
</feature>
<keyword evidence="2" id="KW-1003">Cell membrane</keyword>
<evidence type="ECO:0000313" key="14">
    <source>
        <dbReference type="Proteomes" id="UP000233837"/>
    </source>
</evidence>
<evidence type="ECO:0000313" key="13">
    <source>
        <dbReference type="EMBL" id="PKU74215.1"/>
    </source>
</evidence>
<dbReference type="SUPFAM" id="SSF56112">
    <property type="entry name" value="Protein kinase-like (PK-like)"/>
    <property type="match status" value="1"/>
</dbReference>
<dbReference type="GO" id="GO:0005524">
    <property type="term" value="F:ATP binding"/>
    <property type="evidence" value="ECO:0007669"/>
    <property type="project" value="UniProtKB-KW"/>
</dbReference>
<evidence type="ECO:0000256" key="2">
    <source>
        <dbReference type="ARBA" id="ARBA00022475"/>
    </source>
</evidence>
<dbReference type="PROSITE" id="PS00108">
    <property type="entry name" value="PROTEIN_KINASE_ST"/>
    <property type="match status" value="1"/>
</dbReference>
<dbReference type="InterPro" id="IPR059143">
    <property type="entry name" value="NFP_LysM2"/>
</dbReference>
<dbReference type="Pfam" id="PF23446">
    <property type="entry name" value="LysM1_NFP_LYK"/>
    <property type="match status" value="1"/>
</dbReference>
<reference evidence="13 14" key="2">
    <citation type="journal article" date="2017" name="Nature">
        <title>The Apostasia genome and the evolution of orchids.</title>
        <authorList>
            <person name="Zhang G.Q."/>
            <person name="Liu K.W."/>
            <person name="Li Z."/>
            <person name="Lohaus R."/>
            <person name="Hsiao Y.Y."/>
            <person name="Niu S.C."/>
            <person name="Wang J.Y."/>
            <person name="Lin Y.C."/>
            <person name="Xu Q."/>
            <person name="Chen L.J."/>
            <person name="Yoshida K."/>
            <person name="Fujiwara S."/>
            <person name="Wang Z.W."/>
            <person name="Zhang Y.Q."/>
            <person name="Mitsuda N."/>
            <person name="Wang M."/>
            <person name="Liu G.H."/>
            <person name="Pecoraro L."/>
            <person name="Huang H.X."/>
            <person name="Xiao X.J."/>
            <person name="Lin M."/>
            <person name="Wu X.Y."/>
            <person name="Wu W.L."/>
            <person name="Chen Y.Y."/>
            <person name="Chang S.B."/>
            <person name="Sakamoto S."/>
            <person name="Ohme-Takagi M."/>
            <person name="Yagi M."/>
            <person name="Zeng S.J."/>
            <person name="Shen C.Y."/>
            <person name="Yeh C.M."/>
            <person name="Luo Y.B."/>
            <person name="Tsai W.C."/>
            <person name="Van de Peer Y."/>
            <person name="Liu Z.J."/>
        </authorList>
    </citation>
    <scope>NUCLEOTIDE SEQUENCE [LARGE SCALE GENOMIC DNA]</scope>
    <source>
        <tissue evidence="13">The whole plant</tissue>
    </source>
</reference>
<evidence type="ECO:0000256" key="11">
    <source>
        <dbReference type="SAM" id="SignalP"/>
    </source>
</evidence>
<keyword evidence="3 10" id="KW-0812">Transmembrane</keyword>
<keyword evidence="13" id="KW-0808">Transferase</keyword>
<dbReference type="InterPro" id="IPR008271">
    <property type="entry name" value="Ser/Thr_kinase_AS"/>
</dbReference>
<feature type="chain" id="PRO_5014145892" evidence="11">
    <location>
        <begin position="25"/>
        <end position="602"/>
    </location>
</feature>
<dbReference type="InterPro" id="IPR052611">
    <property type="entry name" value="Plant_RLK_LysM"/>
</dbReference>
<protein>
    <submittedName>
        <fullName evidence="13">LysM domain receptor-like kinase 4</fullName>
    </submittedName>
</protein>
<evidence type="ECO:0000256" key="5">
    <source>
        <dbReference type="ARBA" id="ARBA00022741"/>
    </source>
</evidence>
<dbReference type="InterPro" id="IPR000719">
    <property type="entry name" value="Prot_kinase_dom"/>
</dbReference>
<dbReference type="Pfam" id="PF01476">
    <property type="entry name" value="LysM"/>
    <property type="match status" value="1"/>
</dbReference>
<evidence type="ECO:0000256" key="6">
    <source>
        <dbReference type="ARBA" id="ARBA00022840"/>
    </source>
</evidence>
<evidence type="ECO:0000256" key="9">
    <source>
        <dbReference type="ARBA" id="ARBA00023157"/>
    </source>
</evidence>
<keyword evidence="6" id="KW-0067">ATP-binding</keyword>
<dbReference type="InterPro" id="IPR056561">
    <property type="entry name" value="NFP_LYK_LysM1"/>
</dbReference>
<dbReference type="AlphaFoldDB" id="A0A2I0WEY9"/>
<keyword evidence="7 10" id="KW-1133">Transmembrane helix</keyword>
<keyword evidence="14" id="KW-1185">Reference proteome</keyword>